<proteinExistence type="predicted"/>
<feature type="domain" description="HTH tetR-type" evidence="3">
    <location>
        <begin position="5"/>
        <end position="65"/>
    </location>
</feature>
<evidence type="ECO:0000256" key="1">
    <source>
        <dbReference type="ARBA" id="ARBA00023125"/>
    </source>
</evidence>
<keyword evidence="5" id="KW-1185">Reference proteome</keyword>
<dbReference type="InterPro" id="IPR001647">
    <property type="entry name" value="HTH_TetR"/>
</dbReference>
<dbReference type="RefSeq" id="WP_031388944.1">
    <property type="nucleotide sequence ID" value="NZ_JPNB01000001.1"/>
</dbReference>
<dbReference type="PANTHER" id="PTHR43479:SF11">
    <property type="entry name" value="ACREF_ENVCD OPERON REPRESSOR-RELATED"/>
    <property type="match status" value="1"/>
</dbReference>
<keyword evidence="1 2" id="KW-0238">DNA-binding</keyword>
<dbReference type="Gene3D" id="1.10.357.10">
    <property type="entry name" value="Tetracycline Repressor, domain 2"/>
    <property type="match status" value="1"/>
</dbReference>
<evidence type="ECO:0000259" key="3">
    <source>
        <dbReference type="PROSITE" id="PS50977"/>
    </source>
</evidence>
<dbReference type="AlphaFoldDB" id="A0A4V2QCI9"/>
<dbReference type="OrthoDB" id="9789566at2"/>
<evidence type="ECO:0000256" key="2">
    <source>
        <dbReference type="PROSITE-ProRule" id="PRU00335"/>
    </source>
</evidence>
<protein>
    <submittedName>
        <fullName evidence="4">TetR family transcriptional regulator</fullName>
    </submittedName>
</protein>
<comment type="caution">
    <text evidence="4">The sequence shown here is derived from an EMBL/GenBank/DDBJ whole genome shotgun (WGS) entry which is preliminary data.</text>
</comment>
<dbReference type="Pfam" id="PF00440">
    <property type="entry name" value="TetR_N"/>
    <property type="match status" value="1"/>
</dbReference>
<dbReference type="SUPFAM" id="SSF46689">
    <property type="entry name" value="Homeodomain-like"/>
    <property type="match status" value="1"/>
</dbReference>
<dbReference type="InterPro" id="IPR050624">
    <property type="entry name" value="HTH-type_Tx_Regulator"/>
</dbReference>
<accession>A0A4V2QCI9</accession>
<dbReference type="PRINTS" id="PR00455">
    <property type="entry name" value="HTHTETR"/>
</dbReference>
<name>A0A4V2QCI9_9FIRM</name>
<feature type="DNA-binding region" description="H-T-H motif" evidence="2">
    <location>
        <begin position="28"/>
        <end position="47"/>
    </location>
</feature>
<sequence>MYKAERTKNDMVNAVIELIEETGSSNISISQIAKKANVAVGLINYHYKSKQDLLVDAVKQYIENSIREENKSFLKKNVESKEMIVLSFQSYADFLAGHGEISKLYIKFCLEGCIKADSLKQAIEYYSPILKSINSNLNDDEIMIILNMISSTIQLSFLEADIIKENTSFNFFEKKQRNKMIADMINLIQI</sequence>
<dbReference type="Proteomes" id="UP000295718">
    <property type="component" value="Unassembled WGS sequence"/>
</dbReference>
<dbReference type="PROSITE" id="PS50977">
    <property type="entry name" value="HTH_TETR_2"/>
    <property type="match status" value="1"/>
</dbReference>
<evidence type="ECO:0000313" key="5">
    <source>
        <dbReference type="Proteomes" id="UP000295718"/>
    </source>
</evidence>
<dbReference type="STRING" id="1469948.GCA_000732725_00160"/>
<gene>
    <name evidence="4" type="ORF">EDD76_102123</name>
</gene>
<dbReference type="GO" id="GO:0003677">
    <property type="term" value="F:DNA binding"/>
    <property type="evidence" value="ECO:0007669"/>
    <property type="project" value="UniProtKB-UniRule"/>
</dbReference>
<evidence type="ECO:0000313" key="4">
    <source>
        <dbReference type="EMBL" id="TCL60427.1"/>
    </source>
</evidence>
<dbReference type="InterPro" id="IPR009057">
    <property type="entry name" value="Homeodomain-like_sf"/>
</dbReference>
<reference evidence="4 5" key="1">
    <citation type="submission" date="2019-03" db="EMBL/GenBank/DDBJ databases">
        <title>Genomic Encyclopedia of Type Strains, Phase IV (KMG-IV): sequencing the most valuable type-strain genomes for metagenomic binning, comparative biology and taxonomic classification.</title>
        <authorList>
            <person name="Goeker M."/>
        </authorList>
    </citation>
    <scope>NUCLEOTIDE SEQUENCE [LARGE SCALE GENOMIC DNA]</scope>
    <source>
        <strain evidence="4 5">DSM 100556</strain>
    </source>
</reference>
<dbReference type="PANTHER" id="PTHR43479">
    <property type="entry name" value="ACREF/ENVCD OPERON REPRESSOR-RELATED"/>
    <property type="match status" value="1"/>
</dbReference>
<organism evidence="4 5">
    <name type="scientific">Kineothrix alysoides</name>
    <dbReference type="NCBI Taxonomy" id="1469948"/>
    <lineage>
        <taxon>Bacteria</taxon>
        <taxon>Bacillati</taxon>
        <taxon>Bacillota</taxon>
        <taxon>Clostridia</taxon>
        <taxon>Lachnospirales</taxon>
        <taxon>Lachnospiraceae</taxon>
        <taxon>Kineothrix</taxon>
    </lineage>
</organism>
<dbReference type="EMBL" id="SLUO01000002">
    <property type="protein sequence ID" value="TCL60427.1"/>
    <property type="molecule type" value="Genomic_DNA"/>
</dbReference>